<evidence type="ECO:0000313" key="1">
    <source>
        <dbReference type="EMBL" id="MBM1195873.1"/>
    </source>
</evidence>
<dbReference type="RefSeq" id="WP_203302968.1">
    <property type="nucleotide sequence ID" value="NZ_JAAEBW010000005.1"/>
</dbReference>
<dbReference type="Proteomes" id="UP000809529">
    <property type="component" value="Unassembled WGS sequence"/>
</dbReference>
<reference evidence="1 2" key="1">
    <citation type="submission" date="2020-01" db="EMBL/GenBank/DDBJ databases">
        <title>Comparative genomics of meat spoilage bacteria.</title>
        <authorList>
            <person name="Hilgarth M."/>
            <person name="Vogel R.F."/>
        </authorList>
    </citation>
    <scope>NUCLEOTIDE SEQUENCE [LARGE SCALE GENOMIC DNA]</scope>
    <source>
        <strain evidence="1 2">TMW2.2077</strain>
    </source>
</reference>
<evidence type="ECO:0008006" key="3">
    <source>
        <dbReference type="Google" id="ProtNLM"/>
    </source>
</evidence>
<evidence type="ECO:0000313" key="2">
    <source>
        <dbReference type="Proteomes" id="UP000809529"/>
    </source>
</evidence>
<gene>
    <name evidence="1" type="ORF">GYN02_11920</name>
</gene>
<proteinExistence type="predicted"/>
<dbReference type="EMBL" id="JAAEBW010000005">
    <property type="protein sequence ID" value="MBM1195873.1"/>
    <property type="molecule type" value="Genomic_DNA"/>
</dbReference>
<protein>
    <recommendedName>
        <fullName evidence="3">ParB/Sulfiredoxin domain-containing protein</fullName>
    </recommendedName>
</protein>
<name>A0ABS1ZHI8_9PSED</name>
<keyword evidence="2" id="KW-1185">Reference proteome</keyword>
<comment type="caution">
    <text evidence="1">The sequence shown here is derived from an EMBL/GenBank/DDBJ whole genome shotgun (WGS) entry which is preliminary data.</text>
</comment>
<accession>A0ABS1ZHI8</accession>
<organism evidence="1 2">
    <name type="scientific">Pseudomonas weihenstephanensis</name>
    <dbReference type="NCBI Taxonomy" id="1608994"/>
    <lineage>
        <taxon>Bacteria</taxon>
        <taxon>Pseudomonadati</taxon>
        <taxon>Pseudomonadota</taxon>
        <taxon>Gammaproteobacteria</taxon>
        <taxon>Pseudomonadales</taxon>
        <taxon>Pseudomonadaceae</taxon>
        <taxon>Pseudomonas</taxon>
    </lineage>
</organism>
<feature type="non-terminal residue" evidence="1">
    <location>
        <position position="1"/>
    </location>
</feature>
<sequence length="130" mass="14111">WGLTSSNTGKIKLNPGEMLGNPKDINFSQVTINSSFDTPDGKKAVQSVVNQVKSGDVKVTDFPAIEVIDVKGQLVARDGNSRLAIAVLGKAKQIKYKIITEIDLLRDFTKKLRNNGLRNNGTSKVPKCKG</sequence>